<feature type="transmembrane region" description="Helical" evidence="13">
    <location>
        <begin position="140"/>
        <end position="159"/>
    </location>
</feature>
<gene>
    <name evidence="15" type="ORF">GTGU_00855</name>
</gene>
<evidence type="ECO:0000256" key="7">
    <source>
        <dbReference type="ARBA" id="ARBA00022827"/>
    </source>
</evidence>
<keyword evidence="11" id="KW-0411">Iron-sulfur</keyword>
<dbReference type="GO" id="GO:0016491">
    <property type="term" value="F:oxidoreductase activity"/>
    <property type="evidence" value="ECO:0007669"/>
    <property type="project" value="UniProtKB-KW"/>
</dbReference>
<keyword evidence="6" id="KW-0479">Metal-binding</keyword>
<dbReference type="EC" id="1.-.-.-" evidence="15"/>
<evidence type="ECO:0000256" key="1">
    <source>
        <dbReference type="ARBA" id="ARBA00001974"/>
    </source>
</evidence>
<protein>
    <submittedName>
        <fullName evidence="15">Putative oxidoreductase</fullName>
        <ecNumber evidence="15">1.-.-.-</ecNumber>
    </submittedName>
</protein>
<keyword evidence="8 13" id="KW-1133">Transmembrane helix</keyword>
<evidence type="ECO:0000256" key="8">
    <source>
        <dbReference type="ARBA" id="ARBA00022989"/>
    </source>
</evidence>
<dbReference type="PANTHER" id="PTHR47354:SF8">
    <property type="entry name" value="1,2-PHENYLACETYL-COA EPOXIDASE, SUBUNIT E"/>
    <property type="match status" value="1"/>
</dbReference>
<keyword evidence="5" id="KW-0001">2Fe-2S</keyword>
<dbReference type="SUPFAM" id="SSF63380">
    <property type="entry name" value="Riboflavin synthase domain-like"/>
    <property type="match status" value="1"/>
</dbReference>
<dbReference type="Proteomes" id="UP000028630">
    <property type="component" value="Unassembled WGS sequence"/>
</dbReference>
<accession>A0A085AGY2</accession>
<evidence type="ECO:0000256" key="3">
    <source>
        <dbReference type="ARBA" id="ARBA00022630"/>
    </source>
</evidence>
<evidence type="ECO:0000256" key="5">
    <source>
        <dbReference type="ARBA" id="ARBA00022714"/>
    </source>
</evidence>
<keyword evidence="4 13" id="KW-0812">Transmembrane</keyword>
<feature type="transmembrane region" description="Helical" evidence="13">
    <location>
        <begin position="44"/>
        <end position="65"/>
    </location>
</feature>
<dbReference type="CDD" id="cd06198">
    <property type="entry name" value="FNR_like_3"/>
    <property type="match status" value="1"/>
</dbReference>
<dbReference type="InterPro" id="IPR039261">
    <property type="entry name" value="FNR_nucleotide-bd"/>
</dbReference>
<keyword evidence="16" id="KW-1185">Reference proteome</keyword>
<evidence type="ECO:0000256" key="12">
    <source>
        <dbReference type="ARBA" id="ARBA00023136"/>
    </source>
</evidence>
<dbReference type="SUPFAM" id="SSF52343">
    <property type="entry name" value="Ferredoxin reductase-like, C-terminal NADP-linked domain"/>
    <property type="match status" value="1"/>
</dbReference>
<proteinExistence type="predicted"/>
<dbReference type="InterPro" id="IPR013112">
    <property type="entry name" value="FAD-bd_8"/>
</dbReference>
<dbReference type="InterPro" id="IPR017938">
    <property type="entry name" value="Riboflavin_synthase-like_b-brl"/>
</dbReference>
<reference evidence="16" key="1">
    <citation type="submission" date="2014-05" db="EMBL/GenBank/DDBJ databases">
        <title>ATOL: Assembling a taxonomically balanced genome-scale reconstruction of the evolutionary history of the Enterobacteriaceae.</title>
        <authorList>
            <person name="Plunkett G. III"/>
            <person name="Neeno-Eckwall E.C."/>
            <person name="Glasner J.D."/>
            <person name="Perna N.T."/>
        </authorList>
    </citation>
    <scope>NUCLEOTIDE SEQUENCE [LARGE SCALE GENOMIC DNA]</scope>
    <source>
        <strain evidence="16">ATCC 49490</strain>
    </source>
</reference>
<dbReference type="PROSITE" id="PS51384">
    <property type="entry name" value="FAD_FR"/>
    <property type="match status" value="1"/>
</dbReference>
<keyword evidence="9 15" id="KW-0560">Oxidoreductase</keyword>
<evidence type="ECO:0000256" key="6">
    <source>
        <dbReference type="ARBA" id="ARBA00022723"/>
    </source>
</evidence>
<keyword evidence="7" id="KW-0274">FAD</keyword>
<dbReference type="PRINTS" id="PR00409">
    <property type="entry name" value="PHDIOXRDTASE"/>
</dbReference>
<dbReference type="Gene3D" id="2.40.30.10">
    <property type="entry name" value="Translation factors"/>
    <property type="match status" value="1"/>
</dbReference>
<evidence type="ECO:0000313" key="15">
    <source>
        <dbReference type="EMBL" id="KFC09477.1"/>
    </source>
</evidence>
<feature type="transmembrane region" description="Helical" evidence="13">
    <location>
        <begin position="77"/>
        <end position="97"/>
    </location>
</feature>
<evidence type="ECO:0000256" key="10">
    <source>
        <dbReference type="ARBA" id="ARBA00023004"/>
    </source>
</evidence>
<comment type="cofactor">
    <cofactor evidence="1">
        <name>FAD</name>
        <dbReference type="ChEBI" id="CHEBI:57692"/>
    </cofactor>
</comment>
<evidence type="ECO:0000256" key="9">
    <source>
        <dbReference type="ARBA" id="ARBA00023002"/>
    </source>
</evidence>
<dbReference type="AlphaFoldDB" id="A0A085AGY2"/>
<name>A0A085AGY2_9ENTR</name>
<evidence type="ECO:0000256" key="4">
    <source>
        <dbReference type="ARBA" id="ARBA00022692"/>
    </source>
</evidence>
<dbReference type="RefSeq" id="WP_051857293.1">
    <property type="nucleotide sequence ID" value="NZ_JMTB01000039.1"/>
</dbReference>
<dbReference type="PANTHER" id="PTHR47354">
    <property type="entry name" value="NADH OXIDOREDUCTASE HCR"/>
    <property type="match status" value="1"/>
</dbReference>
<dbReference type="Pfam" id="PF01794">
    <property type="entry name" value="Ferric_reduct"/>
    <property type="match status" value="1"/>
</dbReference>
<evidence type="ECO:0000256" key="2">
    <source>
        <dbReference type="ARBA" id="ARBA00004141"/>
    </source>
</evidence>
<evidence type="ECO:0000313" key="16">
    <source>
        <dbReference type="Proteomes" id="UP000028630"/>
    </source>
</evidence>
<dbReference type="GO" id="GO:0046872">
    <property type="term" value="F:metal ion binding"/>
    <property type="evidence" value="ECO:0007669"/>
    <property type="project" value="UniProtKB-KW"/>
</dbReference>
<dbReference type="InterPro" id="IPR050415">
    <property type="entry name" value="MRET"/>
</dbReference>
<comment type="caution">
    <text evidence="15">The sequence shown here is derived from an EMBL/GenBank/DDBJ whole genome shotgun (WGS) entry which is preliminary data.</text>
</comment>
<feature type="transmembrane region" description="Helical" evidence="13">
    <location>
        <begin position="171"/>
        <end position="190"/>
    </location>
</feature>
<dbReference type="EMBL" id="JMTB01000039">
    <property type="protein sequence ID" value="KFC09477.1"/>
    <property type="molecule type" value="Genomic_DNA"/>
</dbReference>
<dbReference type="GO" id="GO:0016020">
    <property type="term" value="C:membrane"/>
    <property type="evidence" value="ECO:0007669"/>
    <property type="project" value="UniProtKB-SubCell"/>
</dbReference>
<dbReference type="eggNOG" id="COG4097">
    <property type="taxonomic scope" value="Bacteria"/>
</dbReference>
<evidence type="ECO:0000256" key="13">
    <source>
        <dbReference type="SAM" id="Phobius"/>
    </source>
</evidence>
<evidence type="ECO:0000259" key="14">
    <source>
        <dbReference type="PROSITE" id="PS51384"/>
    </source>
</evidence>
<dbReference type="GO" id="GO:0051537">
    <property type="term" value="F:2 iron, 2 sulfur cluster binding"/>
    <property type="evidence" value="ECO:0007669"/>
    <property type="project" value="UniProtKB-KW"/>
</dbReference>
<organism evidence="15 16">
    <name type="scientific">Trabulsiella guamensis ATCC 49490</name>
    <dbReference type="NCBI Taxonomy" id="1005994"/>
    <lineage>
        <taxon>Bacteria</taxon>
        <taxon>Pseudomonadati</taxon>
        <taxon>Pseudomonadota</taxon>
        <taxon>Gammaproteobacteria</taxon>
        <taxon>Enterobacterales</taxon>
        <taxon>Enterobacteriaceae</taxon>
        <taxon>Trabulsiella</taxon>
    </lineage>
</organism>
<feature type="transmembrane region" description="Helical" evidence="13">
    <location>
        <begin position="196"/>
        <end position="214"/>
    </location>
</feature>
<comment type="subcellular location">
    <subcellularLocation>
        <location evidence="2">Membrane</location>
        <topology evidence="2">Multi-pass membrane protein</topology>
    </subcellularLocation>
</comment>
<dbReference type="Pfam" id="PF08022">
    <property type="entry name" value="FAD_binding_8"/>
    <property type="match status" value="1"/>
</dbReference>
<dbReference type="Gene3D" id="3.40.50.80">
    <property type="entry name" value="Nucleotide-binding domain of ferredoxin-NADP reductase (FNR) module"/>
    <property type="match status" value="1"/>
</dbReference>
<keyword evidence="12 13" id="KW-0472">Membrane</keyword>
<sequence length="435" mass="48839">MKKITWVGVATFSLAGLTYFIPQWNVLLAAHDSWWPLAKEFILFSGVTAWMFMTLAMILSLRLPVIEAATGGLDKGFVLHKWSGIIALVAGVMHWLMEIVPKWMAQQGWVTRPAKPRRIDAGAADWPLELASTGQSIAEWAIYVLIILCVVSLVKKIPYSFFRFVHKIFPLVYLSVTFHAITVLAKTTWWLTVSSWIIVILAAIGSIAAFMSLFQRIGKSRKRSATVARIEHNEDMIDVILQTEKPMHFRSGQFAFVRFGNDKEPHPFTIASSPDNPCMLRFVIKALGDDTWRLFTDLRQGDTAEVEGPYGCFDFTSSAKRQIWVAGGIGITPFLSRLTVLAQKGGSVTPIDFWYCGRKGIPEGLKEICHKANVLLHVIDTSRQKRLDKRMLSEAISSGEKVGIWFCGPASFGHSLQRGLKDKSIEFHCDSFSLR</sequence>
<evidence type="ECO:0000256" key="11">
    <source>
        <dbReference type="ARBA" id="ARBA00023014"/>
    </source>
</evidence>
<keyword evidence="3" id="KW-0285">Flavoprotein</keyword>
<feature type="domain" description="FAD-binding FR-type" evidence="14">
    <location>
        <begin position="220"/>
        <end position="316"/>
    </location>
</feature>
<keyword evidence="10" id="KW-0408">Iron</keyword>
<dbReference type="GO" id="GO:0050660">
    <property type="term" value="F:flavin adenine dinucleotide binding"/>
    <property type="evidence" value="ECO:0007669"/>
    <property type="project" value="TreeGrafter"/>
</dbReference>
<dbReference type="InterPro" id="IPR013130">
    <property type="entry name" value="Fe3_Rdtase_TM_dom"/>
</dbReference>
<dbReference type="InterPro" id="IPR017927">
    <property type="entry name" value="FAD-bd_FR_type"/>
</dbReference>